<evidence type="ECO:0000256" key="3">
    <source>
        <dbReference type="ARBA" id="ARBA00022989"/>
    </source>
</evidence>
<dbReference type="EMBL" id="KQ242534">
    <property type="protein sequence ID" value="KNC78227.1"/>
    <property type="molecule type" value="Genomic_DNA"/>
</dbReference>
<dbReference type="GO" id="GO:0005509">
    <property type="term" value="F:calcium ion binding"/>
    <property type="evidence" value="ECO:0007669"/>
    <property type="project" value="InterPro"/>
</dbReference>
<dbReference type="GO" id="GO:0016020">
    <property type="term" value="C:membrane"/>
    <property type="evidence" value="ECO:0007669"/>
    <property type="project" value="UniProtKB-SubCell"/>
</dbReference>
<evidence type="ECO:0000313" key="7">
    <source>
        <dbReference type="EMBL" id="KNC78227.1"/>
    </source>
</evidence>
<dbReference type="InterPro" id="IPR018247">
    <property type="entry name" value="EF_Hand_1_Ca_BS"/>
</dbReference>
<keyword evidence="4 5" id="KW-0472">Membrane</keyword>
<evidence type="ECO:0000313" key="8">
    <source>
        <dbReference type="Proteomes" id="UP000054560"/>
    </source>
</evidence>
<dbReference type="eggNOG" id="KOG4619">
    <property type="taxonomic scope" value="Eukaryota"/>
</dbReference>
<feature type="domain" description="EF-hand" evidence="6">
    <location>
        <begin position="6"/>
        <end position="32"/>
    </location>
</feature>
<proteinExistence type="predicted"/>
<accession>A0A0L0FN75</accession>
<dbReference type="GeneID" id="25909843"/>
<keyword evidence="2 5" id="KW-0812">Transmembrane</keyword>
<sequence>MGKMQFDTIDVDKDNVVSRSEWDNFLNSMVVQSKNEEVMKPTAVQYRNLFIRVGAPFVVFGFVDNLIMISAGEAIDYHLGAALGISTMAAAGIGNLLSDVVGTSFGGLIQSMADRLHLPHPHMSASQLELKTARTIKHAACFAGLCIGCTLGMVPLLVL</sequence>
<feature type="transmembrane region" description="Helical" evidence="5">
    <location>
        <begin position="49"/>
        <end position="71"/>
    </location>
</feature>
<dbReference type="InterPro" id="IPR002048">
    <property type="entry name" value="EF_hand_dom"/>
</dbReference>
<dbReference type="PROSITE" id="PS00018">
    <property type="entry name" value="EF_HAND_1"/>
    <property type="match status" value="1"/>
</dbReference>
<evidence type="ECO:0000256" key="5">
    <source>
        <dbReference type="SAM" id="Phobius"/>
    </source>
</evidence>
<name>A0A0L0FN75_9EUKA</name>
<feature type="transmembrane region" description="Helical" evidence="5">
    <location>
        <begin position="139"/>
        <end position="158"/>
    </location>
</feature>
<dbReference type="PANTHER" id="PTHR21706">
    <property type="entry name" value="TRANSMEMBRANE PROTEIN 65"/>
    <property type="match status" value="1"/>
</dbReference>
<comment type="subcellular location">
    <subcellularLocation>
        <location evidence="1">Membrane</location>
        <topology evidence="1">Multi-pass membrane protein</topology>
    </subcellularLocation>
</comment>
<gene>
    <name evidence="7" type="ORF">SARC_09339</name>
</gene>
<dbReference type="InterPro" id="IPR019537">
    <property type="entry name" value="TMEM65"/>
</dbReference>
<dbReference type="OrthoDB" id="430821at2759"/>
<evidence type="ECO:0000259" key="6">
    <source>
        <dbReference type="PROSITE" id="PS50222"/>
    </source>
</evidence>
<reference evidence="7 8" key="1">
    <citation type="submission" date="2011-02" db="EMBL/GenBank/DDBJ databases">
        <title>The Genome Sequence of Sphaeroforma arctica JP610.</title>
        <authorList>
            <consortium name="The Broad Institute Genome Sequencing Platform"/>
            <person name="Russ C."/>
            <person name="Cuomo C."/>
            <person name="Young S.K."/>
            <person name="Zeng Q."/>
            <person name="Gargeya S."/>
            <person name="Alvarado L."/>
            <person name="Berlin A."/>
            <person name="Chapman S.B."/>
            <person name="Chen Z."/>
            <person name="Freedman E."/>
            <person name="Gellesch M."/>
            <person name="Goldberg J."/>
            <person name="Griggs A."/>
            <person name="Gujja S."/>
            <person name="Heilman E."/>
            <person name="Heiman D."/>
            <person name="Howarth C."/>
            <person name="Mehta T."/>
            <person name="Neiman D."/>
            <person name="Pearson M."/>
            <person name="Roberts A."/>
            <person name="Saif S."/>
            <person name="Shea T."/>
            <person name="Shenoy N."/>
            <person name="Sisk P."/>
            <person name="Stolte C."/>
            <person name="Sykes S."/>
            <person name="White J."/>
            <person name="Yandava C."/>
            <person name="Burger G."/>
            <person name="Gray M.W."/>
            <person name="Holland P.W.H."/>
            <person name="King N."/>
            <person name="Lang F.B.F."/>
            <person name="Roger A.J."/>
            <person name="Ruiz-Trillo I."/>
            <person name="Haas B."/>
            <person name="Nusbaum C."/>
            <person name="Birren B."/>
        </authorList>
    </citation>
    <scope>NUCLEOTIDE SEQUENCE [LARGE SCALE GENOMIC DNA]</scope>
    <source>
        <strain evidence="7 8">JP610</strain>
    </source>
</reference>
<dbReference type="PANTHER" id="PTHR21706:SF15">
    <property type="entry name" value="TRANSMEMBRANE PROTEIN 65"/>
    <property type="match status" value="1"/>
</dbReference>
<evidence type="ECO:0000256" key="4">
    <source>
        <dbReference type="ARBA" id="ARBA00023136"/>
    </source>
</evidence>
<evidence type="ECO:0000256" key="2">
    <source>
        <dbReference type="ARBA" id="ARBA00022692"/>
    </source>
</evidence>
<protein>
    <recommendedName>
        <fullName evidence="6">EF-hand domain-containing protein</fullName>
    </recommendedName>
</protein>
<evidence type="ECO:0000256" key="1">
    <source>
        <dbReference type="ARBA" id="ARBA00004141"/>
    </source>
</evidence>
<dbReference type="Pfam" id="PF10507">
    <property type="entry name" value="TMEM65"/>
    <property type="match status" value="1"/>
</dbReference>
<dbReference type="PROSITE" id="PS50222">
    <property type="entry name" value="EF_HAND_2"/>
    <property type="match status" value="1"/>
</dbReference>
<dbReference type="GO" id="GO:0005739">
    <property type="term" value="C:mitochondrion"/>
    <property type="evidence" value="ECO:0007669"/>
    <property type="project" value="TreeGrafter"/>
</dbReference>
<feature type="transmembrane region" description="Helical" evidence="5">
    <location>
        <begin position="77"/>
        <end position="97"/>
    </location>
</feature>
<dbReference type="RefSeq" id="XP_014152129.1">
    <property type="nucleotide sequence ID" value="XM_014296654.1"/>
</dbReference>
<organism evidence="7 8">
    <name type="scientific">Sphaeroforma arctica JP610</name>
    <dbReference type="NCBI Taxonomy" id="667725"/>
    <lineage>
        <taxon>Eukaryota</taxon>
        <taxon>Ichthyosporea</taxon>
        <taxon>Ichthyophonida</taxon>
        <taxon>Sphaeroforma</taxon>
    </lineage>
</organism>
<dbReference type="AlphaFoldDB" id="A0A0L0FN75"/>
<dbReference type="Proteomes" id="UP000054560">
    <property type="component" value="Unassembled WGS sequence"/>
</dbReference>
<keyword evidence="3 5" id="KW-1133">Transmembrane helix</keyword>
<keyword evidence="8" id="KW-1185">Reference proteome</keyword>